<name>A0A8I2YSH5_9AGAM</name>
<evidence type="ECO:0000313" key="3">
    <source>
        <dbReference type="Proteomes" id="UP000683000"/>
    </source>
</evidence>
<feature type="compositionally biased region" description="Polar residues" evidence="1">
    <location>
        <begin position="26"/>
        <end position="36"/>
    </location>
</feature>
<evidence type="ECO:0000313" key="2">
    <source>
        <dbReference type="EMBL" id="KAG6377650.1"/>
    </source>
</evidence>
<organism evidence="2 3">
    <name type="scientific">Boletus reticuloceps</name>
    <dbReference type="NCBI Taxonomy" id="495285"/>
    <lineage>
        <taxon>Eukaryota</taxon>
        <taxon>Fungi</taxon>
        <taxon>Dikarya</taxon>
        <taxon>Basidiomycota</taxon>
        <taxon>Agaricomycotina</taxon>
        <taxon>Agaricomycetes</taxon>
        <taxon>Agaricomycetidae</taxon>
        <taxon>Boletales</taxon>
        <taxon>Boletineae</taxon>
        <taxon>Boletaceae</taxon>
        <taxon>Boletoideae</taxon>
        <taxon>Boletus</taxon>
    </lineage>
</organism>
<feature type="compositionally biased region" description="Basic residues" evidence="1">
    <location>
        <begin position="172"/>
        <end position="181"/>
    </location>
</feature>
<dbReference type="EMBL" id="JAGFBS010000008">
    <property type="protein sequence ID" value="KAG6377650.1"/>
    <property type="molecule type" value="Genomic_DNA"/>
</dbReference>
<protein>
    <submittedName>
        <fullName evidence="2">Uncharacterized protein</fullName>
    </submittedName>
</protein>
<feature type="region of interest" description="Disordered" evidence="1">
    <location>
        <begin position="144"/>
        <end position="181"/>
    </location>
</feature>
<accession>A0A8I2YSH5</accession>
<feature type="compositionally biased region" description="Low complexity" evidence="1">
    <location>
        <begin position="55"/>
        <end position="67"/>
    </location>
</feature>
<gene>
    <name evidence="2" type="ORF">JVT61DRAFT_14409</name>
</gene>
<dbReference type="AlphaFoldDB" id="A0A8I2YSH5"/>
<sequence>MNEDSPLSAILGAIPCRSAPMDKDSTSPLHASSAISGVSRGSGAQMDADSTSAMSNPLHSNPQSSPNPQLPPINPPTSSRPIPLPPVPTALADIIGQAVAEHLSSGIVEPTVRGIIDACVPCLAEIFENRLAARNLLLTTGGSCPTTSNGSAGPDAQHGSDGDDEEGVLPPQRKKSGPRGKLNHLHHAFRIYLRDKKIVPTGPKAKLPISAPTNAIHAFNQNGKSPPVLENLTLDWASNPLSTSRWNREAISILSPDFHTQLKNKAYKDVVYDEETMNLPAICRLCEKKLVRTHQAHCKEAKINNATADERQQVISNLHAQEEKHLKDERKVSHQFGTLARHKRIVAENCH</sequence>
<dbReference type="Proteomes" id="UP000683000">
    <property type="component" value="Unassembled WGS sequence"/>
</dbReference>
<comment type="caution">
    <text evidence="2">The sequence shown here is derived from an EMBL/GenBank/DDBJ whole genome shotgun (WGS) entry which is preliminary data.</text>
</comment>
<evidence type="ECO:0000256" key="1">
    <source>
        <dbReference type="SAM" id="MobiDB-lite"/>
    </source>
</evidence>
<keyword evidence="3" id="KW-1185">Reference proteome</keyword>
<proteinExistence type="predicted"/>
<feature type="region of interest" description="Disordered" evidence="1">
    <location>
        <begin position="17"/>
        <end position="85"/>
    </location>
</feature>
<reference evidence="2" key="1">
    <citation type="submission" date="2021-03" db="EMBL/GenBank/DDBJ databases">
        <title>Evolutionary innovations through gain and loss of genes in the ectomycorrhizal Boletales.</title>
        <authorList>
            <person name="Wu G."/>
            <person name="Miyauchi S."/>
            <person name="Morin E."/>
            <person name="Yang Z.-L."/>
            <person name="Xu J."/>
            <person name="Martin F.M."/>
        </authorList>
    </citation>
    <scope>NUCLEOTIDE SEQUENCE</scope>
    <source>
        <strain evidence="2">BR01</strain>
    </source>
</reference>